<dbReference type="HOGENOM" id="CLU_2915799_0_0_11"/>
<accession>Q0RTV4</accession>
<evidence type="ECO:0000313" key="3">
    <source>
        <dbReference type="Proteomes" id="UP000000657"/>
    </source>
</evidence>
<keyword evidence="3" id="KW-1185">Reference proteome</keyword>
<name>Q0RTV4_FRAAA</name>
<reference evidence="2 3" key="1">
    <citation type="journal article" date="2007" name="Genome Res.">
        <title>Genome characteristics of facultatively symbiotic Frankia sp. strains reflect host range and host plant biogeography.</title>
        <authorList>
            <person name="Normand P."/>
            <person name="Lapierre P."/>
            <person name="Tisa L.S."/>
            <person name="Gogarten J.P."/>
            <person name="Alloisio N."/>
            <person name="Bagnarol E."/>
            <person name="Bassi C.A."/>
            <person name="Berry A.M."/>
            <person name="Bickhart D.M."/>
            <person name="Choisne N."/>
            <person name="Couloux A."/>
            <person name="Cournoyer B."/>
            <person name="Cruveiller S."/>
            <person name="Daubin V."/>
            <person name="Demange N."/>
            <person name="Francino M.P."/>
            <person name="Goltsman E."/>
            <person name="Huang Y."/>
            <person name="Kopp O.R."/>
            <person name="Labarre L."/>
            <person name="Lapidus A."/>
            <person name="Lavire C."/>
            <person name="Marechal J."/>
            <person name="Martinez M."/>
            <person name="Mastronunzio J.E."/>
            <person name="Mullin B.C."/>
            <person name="Niemann J."/>
            <person name="Pujic P."/>
            <person name="Rawnsley T."/>
            <person name="Rouy Z."/>
            <person name="Schenowitz C."/>
            <person name="Sellstedt A."/>
            <person name="Tavares F."/>
            <person name="Tomkins J.P."/>
            <person name="Vallenet D."/>
            <person name="Valverde C."/>
            <person name="Wall L.G."/>
            <person name="Wang Y."/>
            <person name="Medigue C."/>
            <person name="Benson D.R."/>
        </authorList>
    </citation>
    <scope>NUCLEOTIDE SEQUENCE [LARGE SCALE GENOMIC DNA]</scope>
    <source>
        <strain evidence="3">DSM 45986 / CECT 9034 / ACN14a</strain>
    </source>
</reference>
<dbReference type="AlphaFoldDB" id="Q0RTV4"/>
<proteinExistence type="predicted"/>
<feature type="compositionally biased region" description="Pro residues" evidence="1">
    <location>
        <begin position="22"/>
        <end position="46"/>
    </location>
</feature>
<dbReference type="EMBL" id="CT573213">
    <property type="protein sequence ID" value="CAJ58994.1"/>
    <property type="molecule type" value="Genomic_DNA"/>
</dbReference>
<evidence type="ECO:0000313" key="2">
    <source>
        <dbReference type="EMBL" id="CAJ58994.1"/>
    </source>
</evidence>
<dbReference type="Proteomes" id="UP000000657">
    <property type="component" value="Chromosome"/>
</dbReference>
<feature type="region of interest" description="Disordered" evidence="1">
    <location>
        <begin position="1"/>
        <end position="61"/>
    </location>
</feature>
<feature type="compositionally biased region" description="Basic and acidic residues" evidence="1">
    <location>
        <begin position="1"/>
        <end position="10"/>
    </location>
</feature>
<sequence length="61" mass="6386">MSEIHAHITDDCADPTDHGPIASPPDAPPPSTVTPPPAEPRPQPSPRPRDIRPPLAARPGS</sequence>
<organism evidence="2 3">
    <name type="scientific">Frankia alni (strain DSM 45986 / CECT 9034 / ACN14a)</name>
    <dbReference type="NCBI Taxonomy" id="326424"/>
    <lineage>
        <taxon>Bacteria</taxon>
        <taxon>Bacillati</taxon>
        <taxon>Actinomycetota</taxon>
        <taxon>Actinomycetes</taxon>
        <taxon>Frankiales</taxon>
        <taxon>Frankiaceae</taxon>
        <taxon>Frankia</taxon>
    </lineage>
</organism>
<dbReference type="KEGG" id="fal:FRAAL0318"/>
<protein>
    <submittedName>
        <fullName evidence="2">Uncharacterized protein</fullName>
    </submittedName>
</protein>
<evidence type="ECO:0000256" key="1">
    <source>
        <dbReference type="SAM" id="MobiDB-lite"/>
    </source>
</evidence>
<gene>
    <name evidence="2" type="ordered locus">FRAAL0318</name>
</gene>